<feature type="domain" description="Peptidase M16 C-terminal" evidence="2">
    <location>
        <begin position="201"/>
        <end position="378"/>
    </location>
</feature>
<dbReference type="Gene3D" id="3.30.830.10">
    <property type="entry name" value="Metalloenzyme, LuxS/M16 peptidase-like"/>
    <property type="match status" value="2"/>
</dbReference>
<organism evidence="3 4">
    <name type="scientific">Gulbenkiania indica</name>
    <dbReference type="NCBI Taxonomy" id="375574"/>
    <lineage>
        <taxon>Bacteria</taxon>
        <taxon>Pseudomonadati</taxon>
        <taxon>Pseudomonadota</taxon>
        <taxon>Betaproteobacteria</taxon>
        <taxon>Neisseriales</taxon>
        <taxon>Chromobacteriaceae</taxon>
        <taxon>Gulbenkiania</taxon>
    </lineage>
</organism>
<dbReference type="Pfam" id="PF05193">
    <property type="entry name" value="Peptidase_M16_C"/>
    <property type="match status" value="1"/>
</dbReference>
<dbReference type="Pfam" id="PF00675">
    <property type="entry name" value="Peptidase_M16"/>
    <property type="match status" value="1"/>
</dbReference>
<dbReference type="SUPFAM" id="SSF63411">
    <property type="entry name" value="LuxS/MPP-like metallohydrolase"/>
    <property type="match status" value="2"/>
</dbReference>
<feature type="domain" description="Peptidase M16 N-terminal" evidence="1">
    <location>
        <begin position="48"/>
        <end position="190"/>
    </location>
</feature>
<dbReference type="InterPro" id="IPR050361">
    <property type="entry name" value="MPP/UQCRC_Complex"/>
</dbReference>
<accession>A0A0K6GYS0</accession>
<dbReference type="PANTHER" id="PTHR11851">
    <property type="entry name" value="METALLOPROTEASE"/>
    <property type="match status" value="1"/>
</dbReference>
<evidence type="ECO:0000313" key="4">
    <source>
        <dbReference type="Proteomes" id="UP000243535"/>
    </source>
</evidence>
<dbReference type="InterPro" id="IPR011249">
    <property type="entry name" value="Metalloenz_LuxS/M16"/>
</dbReference>
<evidence type="ECO:0000259" key="2">
    <source>
        <dbReference type="Pfam" id="PF05193"/>
    </source>
</evidence>
<dbReference type="OrthoDB" id="9811314at2"/>
<protein>
    <submittedName>
        <fullName evidence="3">Predicted Zn-dependent peptidase</fullName>
    </submittedName>
</protein>
<dbReference type="RefSeq" id="WP_055434010.1">
    <property type="nucleotide sequence ID" value="NZ_CYHA01000003.1"/>
</dbReference>
<name>A0A0K6GYS0_9NEIS</name>
<sequence length="447" mass="48870">MAFAKRTTAQVGRSGWLVALFLAVMAVPVASAVEIRHWQQPDGARVYFVESHANPILDIHVAFDAGSRRDPADKPGLASMTATLLDAGTRSLSEERLRERLADAAASLSTDAGLESAGIRLRTLSRAPERNAALDVLRAVISQPVFPPAVFEREKRRAIEGQRQQETDASYLADRALERQIYGQHPYGREAAVDVTTLTRLQRADVLAFWRSHYRPQSAVISIIGDLNEGEARQLAATLLTGLPKGGAPLPPVPAVPLSSANPAPVYLPHPGSQAHVAAGLPLFTRNDPDYFPLMVGNYILGGGGFDARLMKELRDKRGLTYGASSELVPYQEAGPFSIGFSTRKDQARSALGVMQETLRTFIEQGPTQAELDQARANIVGGFPLRFDSNAKLLGYLAVIGWYRLPLDFLDRYPREVEKVTVESVREAWRRRVDPSRMATVVVGATP</sequence>
<dbReference type="PANTHER" id="PTHR11851:SF224">
    <property type="entry name" value="PROCESSING PROTEASE"/>
    <property type="match status" value="1"/>
</dbReference>
<dbReference type="Proteomes" id="UP000243535">
    <property type="component" value="Unassembled WGS sequence"/>
</dbReference>
<dbReference type="AlphaFoldDB" id="A0A0K6GYS0"/>
<dbReference type="STRING" id="375574.GCA_001418035_01725"/>
<dbReference type="InterPro" id="IPR011765">
    <property type="entry name" value="Pept_M16_N"/>
</dbReference>
<reference evidence="4" key="1">
    <citation type="submission" date="2015-08" db="EMBL/GenBank/DDBJ databases">
        <authorList>
            <person name="Varghese N."/>
        </authorList>
    </citation>
    <scope>NUCLEOTIDE SEQUENCE [LARGE SCALE GENOMIC DNA]</scope>
    <source>
        <strain evidence="4">DSM 17901</strain>
    </source>
</reference>
<dbReference type="EMBL" id="CYHA01000003">
    <property type="protein sequence ID" value="CUA83897.1"/>
    <property type="molecule type" value="Genomic_DNA"/>
</dbReference>
<dbReference type="GO" id="GO:0046872">
    <property type="term" value="F:metal ion binding"/>
    <property type="evidence" value="ECO:0007669"/>
    <property type="project" value="InterPro"/>
</dbReference>
<evidence type="ECO:0000313" key="3">
    <source>
        <dbReference type="EMBL" id="CUA83897.1"/>
    </source>
</evidence>
<keyword evidence="4" id="KW-1185">Reference proteome</keyword>
<dbReference type="InterPro" id="IPR007863">
    <property type="entry name" value="Peptidase_M16_C"/>
</dbReference>
<evidence type="ECO:0000259" key="1">
    <source>
        <dbReference type="Pfam" id="PF00675"/>
    </source>
</evidence>
<gene>
    <name evidence="3" type="ORF">Ga0061063_1933</name>
</gene>
<proteinExistence type="predicted"/>